<feature type="transmembrane region" description="Helical" evidence="1">
    <location>
        <begin position="176"/>
        <end position="198"/>
    </location>
</feature>
<keyword evidence="1" id="KW-0472">Membrane</keyword>
<evidence type="ECO:0000313" key="3">
    <source>
        <dbReference type="EMBL" id="KAJ6239106.1"/>
    </source>
</evidence>
<feature type="transmembrane region" description="Helical" evidence="1">
    <location>
        <begin position="127"/>
        <end position="145"/>
    </location>
</feature>
<evidence type="ECO:0000256" key="1">
    <source>
        <dbReference type="SAM" id="Phobius"/>
    </source>
</evidence>
<dbReference type="Proteomes" id="UP001150062">
    <property type="component" value="Unassembled WGS sequence"/>
</dbReference>
<evidence type="ECO:0000313" key="4">
    <source>
        <dbReference type="Proteomes" id="UP001146793"/>
    </source>
</evidence>
<reference evidence="2" key="2">
    <citation type="submission" date="2022-08" db="EMBL/GenBank/DDBJ databases">
        <title>Novel sulphate-reducing endosymbionts in the free-living metamonad Anaeramoeba.</title>
        <authorList>
            <person name="Jerlstrom-Hultqvist J."/>
            <person name="Cepicka I."/>
            <person name="Gallot-Lavallee L."/>
            <person name="Salas-Leiva D."/>
            <person name="Curtis B.A."/>
            <person name="Zahonova K."/>
            <person name="Pipaliya S."/>
            <person name="Dacks J."/>
            <person name="Roger A.J."/>
        </authorList>
    </citation>
    <scope>NUCLEOTIDE SEQUENCE</scope>
    <source>
        <strain evidence="2">Busselton2</strain>
    </source>
</reference>
<organism evidence="2 4">
    <name type="scientific">Anaeramoeba flamelloides</name>
    <dbReference type="NCBI Taxonomy" id="1746091"/>
    <lineage>
        <taxon>Eukaryota</taxon>
        <taxon>Metamonada</taxon>
        <taxon>Anaeramoebidae</taxon>
        <taxon>Anaeramoeba</taxon>
    </lineage>
</organism>
<feature type="transmembrane region" description="Helical" evidence="1">
    <location>
        <begin position="12"/>
        <end position="33"/>
    </location>
</feature>
<feature type="transmembrane region" description="Helical" evidence="1">
    <location>
        <begin position="96"/>
        <end position="120"/>
    </location>
</feature>
<proteinExistence type="predicted"/>
<reference evidence="3" key="1">
    <citation type="submission" date="2022-08" db="EMBL/GenBank/DDBJ databases">
        <title>Novel sulfate-reducing endosymbionts in the free-living metamonad Anaeramoeba.</title>
        <authorList>
            <person name="Jerlstrom-Hultqvist J."/>
            <person name="Cepicka I."/>
            <person name="Gallot-Lavallee L."/>
            <person name="Salas-Leiva D."/>
            <person name="Curtis B.A."/>
            <person name="Zahonova K."/>
            <person name="Pipaliya S."/>
            <person name="Dacks J."/>
            <person name="Roger A.J."/>
        </authorList>
    </citation>
    <scope>NUCLEOTIDE SEQUENCE</scope>
    <source>
        <strain evidence="3">Schooner1</strain>
    </source>
</reference>
<dbReference type="AlphaFoldDB" id="A0AAV7YMJ5"/>
<accession>A0AAV7YMJ5</accession>
<name>A0AAV7YMJ5_9EUKA</name>
<evidence type="ECO:0000313" key="5">
    <source>
        <dbReference type="Proteomes" id="UP001150062"/>
    </source>
</evidence>
<evidence type="ECO:0000313" key="2">
    <source>
        <dbReference type="EMBL" id="KAJ3429964.1"/>
    </source>
</evidence>
<gene>
    <name evidence="2" type="ORF">M0812_22964</name>
    <name evidence="3" type="ORF">M0813_25318</name>
</gene>
<dbReference type="Proteomes" id="UP001146793">
    <property type="component" value="Unassembled WGS sequence"/>
</dbReference>
<dbReference type="EMBL" id="JANTQA010000051">
    <property type="protein sequence ID" value="KAJ3429964.1"/>
    <property type="molecule type" value="Genomic_DNA"/>
</dbReference>
<protein>
    <submittedName>
        <fullName evidence="2">Choline transporter-like (Slc family 44)</fullName>
    </submittedName>
</protein>
<keyword evidence="1" id="KW-1133">Transmembrane helix</keyword>
<sequence length="215" mass="24098">MVFENMNPRFRVLIGYILTAILALLGVSINYWMYGTVIVTSDDASAKAVTDLEANLGTLSMIVRGDFEAKTIDFSEPLSSMEKETDEKFHDDWNSLYSIMTVVNIMIGVGFLFMLIASLVPPPMYHVLGLVPVICFGGAPLYFYLQRPDLNTMLFNDEKAPYTLYESETVVNTKPIIFISYSVFLIAAAALAAIAGYLNGRQIWKKEKKENEAYV</sequence>
<keyword evidence="1" id="KW-0812">Transmembrane</keyword>
<comment type="caution">
    <text evidence="2">The sequence shown here is derived from an EMBL/GenBank/DDBJ whole genome shotgun (WGS) entry which is preliminary data.</text>
</comment>
<dbReference type="EMBL" id="JAOAOG010000229">
    <property type="protein sequence ID" value="KAJ6239106.1"/>
    <property type="molecule type" value="Genomic_DNA"/>
</dbReference>
<keyword evidence="5" id="KW-1185">Reference proteome</keyword>